<dbReference type="GO" id="GO:0071555">
    <property type="term" value="P:cell wall organization"/>
    <property type="evidence" value="ECO:0007669"/>
    <property type="project" value="TreeGrafter"/>
</dbReference>
<dbReference type="SUPFAM" id="SSF56601">
    <property type="entry name" value="beta-lactamase/transpeptidase-like"/>
    <property type="match status" value="1"/>
</dbReference>
<evidence type="ECO:0000256" key="3">
    <source>
        <dbReference type="ARBA" id="ARBA00023136"/>
    </source>
</evidence>
<dbReference type="PANTHER" id="PTHR30627:SF1">
    <property type="entry name" value="PEPTIDOGLYCAN D,D-TRANSPEPTIDASE FTSI"/>
    <property type="match status" value="1"/>
</dbReference>
<organism evidence="6 7">
    <name type="scientific">Microbacterium protaetiae</name>
    <dbReference type="NCBI Taxonomy" id="2509458"/>
    <lineage>
        <taxon>Bacteria</taxon>
        <taxon>Bacillati</taxon>
        <taxon>Actinomycetota</taxon>
        <taxon>Actinomycetes</taxon>
        <taxon>Micrococcales</taxon>
        <taxon>Microbacteriaceae</taxon>
        <taxon>Microbacterium</taxon>
    </lineage>
</organism>
<dbReference type="RefSeq" id="WP_129393357.1">
    <property type="nucleotide sequence ID" value="NZ_CP035494.1"/>
</dbReference>
<reference evidence="6 7" key="1">
    <citation type="submission" date="2019-01" db="EMBL/GenBank/DDBJ databases">
        <title>Genome sequencing of strain DFW100M-13.</title>
        <authorList>
            <person name="Heo J."/>
            <person name="Kim S.-J."/>
            <person name="Kim J.-S."/>
            <person name="Hong S.-B."/>
            <person name="Kwon S.-W."/>
        </authorList>
    </citation>
    <scope>NUCLEOTIDE SEQUENCE [LARGE SCALE GENOMIC DNA]</scope>
    <source>
        <strain evidence="6 7">DFW100M-13</strain>
    </source>
</reference>
<keyword evidence="3" id="KW-0472">Membrane</keyword>
<evidence type="ECO:0000313" key="7">
    <source>
        <dbReference type="Proteomes" id="UP000293995"/>
    </source>
</evidence>
<comment type="similarity">
    <text evidence="2">Belongs to the transpeptidase family.</text>
</comment>
<dbReference type="Proteomes" id="UP000293995">
    <property type="component" value="Chromosome"/>
</dbReference>
<comment type="subcellular location">
    <subcellularLocation>
        <location evidence="1">Membrane</location>
    </subcellularLocation>
</comment>
<dbReference type="Pfam" id="PF03717">
    <property type="entry name" value="PBP_dimer"/>
    <property type="match status" value="1"/>
</dbReference>
<dbReference type="Gene3D" id="3.40.710.10">
    <property type="entry name" value="DD-peptidase/beta-lactamase superfamily"/>
    <property type="match status" value="1"/>
</dbReference>
<dbReference type="SUPFAM" id="SSF56519">
    <property type="entry name" value="Penicillin binding protein dimerisation domain"/>
    <property type="match status" value="1"/>
</dbReference>
<dbReference type="OrthoDB" id="9789078at2"/>
<protein>
    <submittedName>
        <fullName evidence="6">Penicillin-binding protein 2</fullName>
    </submittedName>
</protein>
<feature type="domain" description="Penicillin-binding protein dimerisation" evidence="5">
    <location>
        <begin position="58"/>
        <end position="188"/>
    </location>
</feature>
<name>A0A4P6EGZ9_9MICO</name>
<dbReference type="GO" id="GO:0005886">
    <property type="term" value="C:plasma membrane"/>
    <property type="evidence" value="ECO:0007669"/>
    <property type="project" value="TreeGrafter"/>
</dbReference>
<dbReference type="InterPro" id="IPR001460">
    <property type="entry name" value="PCN-bd_Tpept"/>
</dbReference>
<dbReference type="GO" id="GO:0008658">
    <property type="term" value="F:penicillin binding"/>
    <property type="evidence" value="ECO:0007669"/>
    <property type="project" value="InterPro"/>
</dbReference>
<proteinExistence type="inferred from homology"/>
<dbReference type="InterPro" id="IPR005311">
    <property type="entry name" value="PBP_dimer"/>
</dbReference>
<dbReference type="PANTHER" id="PTHR30627">
    <property type="entry name" value="PEPTIDOGLYCAN D,D-TRANSPEPTIDASE"/>
    <property type="match status" value="1"/>
</dbReference>
<feature type="domain" description="Penicillin-binding protein transpeptidase" evidence="4">
    <location>
        <begin position="265"/>
        <end position="570"/>
    </location>
</feature>
<evidence type="ECO:0000259" key="5">
    <source>
        <dbReference type="Pfam" id="PF03717"/>
    </source>
</evidence>
<dbReference type="InterPro" id="IPR012338">
    <property type="entry name" value="Beta-lactam/transpept-like"/>
</dbReference>
<evidence type="ECO:0000313" key="6">
    <source>
        <dbReference type="EMBL" id="QAY61595.1"/>
    </source>
</evidence>
<dbReference type="InterPro" id="IPR036138">
    <property type="entry name" value="PBP_dimer_sf"/>
</dbReference>
<gene>
    <name evidence="6" type="ORF">ET475_17550</name>
</gene>
<dbReference type="AlphaFoldDB" id="A0A4P6EGZ9"/>
<dbReference type="Gene3D" id="3.90.1310.10">
    <property type="entry name" value="Penicillin-binding protein 2a (Domain 2)"/>
    <property type="match status" value="1"/>
</dbReference>
<evidence type="ECO:0000259" key="4">
    <source>
        <dbReference type="Pfam" id="PF00905"/>
    </source>
</evidence>
<accession>A0A4P6EGZ9</accession>
<keyword evidence="7" id="KW-1185">Reference proteome</keyword>
<dbReference type="Gene3D" id="3.30.450.330">
    <property type="match status" value="1"/>
</dbReference>
<dbReference type="KEGG" id="mprt:ET475_17550"/>
<dbReference type="EMBL" id="CP035494">
    <property type="protein sequence ID" value="QAY61595.1"/>
    <property type="molecule type" value="Genomic_DNA"/>
</dbReference>
<evidence type="ECO:0000256" key="1">
    <source>
        <dbReference type="ARBA" id="ARBA00004370"/>
    </source>
</evidence>
<sequence>MTTRSTRSPRRRTVVALSVVLIILCAFVIRLVDIQVVNAKENIDRAMEHGLSTTQVLAGTRGSIVDANGTPLAVGTLSYTCQFSPNIVRTLTRHTDGGQEVEVTWNEISAKIAEITGQSVDEVRAIVSDALVANPDAQYAPLKSGLSTEQYRQIAELGADYVSCSPEAARTYPNGAVAGNLIGFVGSDGTALAGLEKQQNTCLTPVDGSLTFQNGRDGVIIPGTETEKPAQNGGTLKLTIDSDLQWYMQQLAEQATKETGAKYATISVLDVTTHKLKAAAEYPTVDPNDFNATGSYQFSRIFNSQFEPGSTFKGITAATLIDSGAATPTSTAQVPDIKHFSNGAVVNDAFTHGTSTYTLAGVLMDSSNVGASVFSERTTLETRYDYLKKFGIGDGSAIGFPGETQGIVHPYQDWDNQMRYDTAYGQGLTTTVPELLTAYEALIDGGVKYPIQLIDSCTAADGSVVTPTLPKATRVISEKTSAQMREVFENVALQSNSYADMVKIPGYRIGVKTGTGQIAENGHYKAGVYYTTMIGFAPADDPQYLVAVTLDEPTKVRSSTANAPTFVKAMTQVLKTYRVMPSTTKPTMLPKFG</sequence>
<evidence type="ECO:0000256" key="2">
    <source>
        <dbReference type="ARBA" id="ARBA00007171"/>
    </source>
</evidence>
<dbReference type="Pfam" id="PF00905">
    <property type="entry name" value="Transpeptidase"/>
    <property type="match status" value="1"/>
</dbReference>
<dbReference type="InterPro" id="IPR050515">
    <property type="entry name" value="Beta-lactam/transpept"/>
</dbReference>